<evidence type="ECO:0000313" key="1">
    <source>
        <dbReference type="EMBL" id="SON51683.1"/>
    </source>
</evidence>
<dbReference type="OrthoDB" id="5824496at2"/>
<keyword evidence="2" id="KW-1185">Reference proteome</keyword>
<organism evidence="1 2">
    <name type="scientific">Vibrio tapetis subsp. tapetis</name>
    <dbReference type="NCBI Taxonomy" id="1671868"/>
    <lineage>
        <taxon>Bacteria</taxon>
        <taxon>Pseudomonadati</taxon>
        <taxon>Pseudomonadota</taxon>
        <taxon>Gammaproteobacteria</taxon>
        <taxon>Vibrionales</taxon>
        <taxon>Vibrionaceae</taxon>
        <taxon>Vibrio</taxon>
    </lineage>
</organism>
<dbReference type="EMBL" id="LT960612">
    <property type="protein sequence ID" value="SON51683.1"/>
    <property type="molecule type" value="Genomic_DNA"/>
</dbReference>
<accession>A0A2N8ZIE5</accession>
<evidence type="ECO:0000313" key="2">
    <source>
        <dbReference type="Proteomes" id="UP000235828"/>
    </source>
</evidence>
<proteinExistence type="predicted"/>
<dbReference type="Proteomes" id="UP000235828">
    <property type="component" value="Chromosome B"/>
</dbReference>
<sequence length="60" mass="7091">MAIRDKIEDLEQQIYVACSEGDYDQMDMLENQLDLLKSRADLDVDEDELDFIGSRHQKER</sequence>
<dbReference type="RefSeq" id="WP_102524090.1">
    <property type="nucleotide sequence ID" value="NZ_LT960612.1"/>
</dbReference>
<protein>
    <submittedName>
        <fullName evidence="1">Uncharacterized protein</fullName>
    </submittedName>
</protein>
<dbReference type="AlphaFoldDB" id="A0A2N8ZIE5"/>
<dbReference type="KEGG" id="vta:B0072"/>
<reference evidence="1 2" key="1">
    <citation type="submission" date="2017-10" db="EMBL/GenBank/DDBJ databases">
        <authorList>
            <person name="Banno H."/>
            <person name="Chua N.-H."/>
        </authorList>
    </citation>
    <scope>NUCLEOTIDE SEQUENCE [LARGE SCALE GENOMIC DNA]</scope>
    <source>
        <strain evidence="1">Vibrio tapetis CECT4600</strain>
    </source>
</reference>
<gene>
    <name evidence="1" type="ORF">VTAP4600_B0072</name>
</gene>
<name>A0A2N8ZIE5_9VIBR</name>